<sequence>MNTPSSEYLSPAATVRVFCVFALVYFLSTLVRAIMATLAPELTAAFALDDAQLGLLAGSYFVGFSLMQIPLGMALDRFGPPRTAVVFLLVALAGGVLTATAQSFAAMLAGRTLLGLGLAAGLMAPMAAYRRWFRPAAQVRSNAWMLTVGSLGMLASTVPVQWLLPQIGWRGVFWLWTGLALLAWLGLLLWIPRWQHNAAADHAAADHAAVGNGAGQGGAAAGQATPPAAPRPPTLRAILKGYGTVLLDKRFLSVAPVGFFGYGAMFAMLTLWIGPWLREVHGANAQQVASGLFAINMGMMAAFFLWGVVAPRLERRGLQLEPLVLVTMLTGLALLPLVLWQGERAGWLHWAVYCMSLSGFSLVQPKLAQHFPSHLAGRALTAFNLTIFAGGFFLQWGVGAAINAFGQAGFERVAAFQIALMLMWACKLAALGWFLRFRHAPAPQ</sequence>
<feature type="transmembrane region" description="Helical" evidence="6">
    <location>
        <begin position="414"/>
        <end position="435"/>
    </location>
</feature>
<organism evidence="8 9">
    <name type="scientific">Allofranklinella schreckenbergeri</name>
    <dbReference type="NCBI Taxonomy" id="1076744"/>
    <lineage>
        <taxon>Bacteria</taxon>
        <taxon>Pseudomonadati</taxon>
        <taxon>Pseudomonadota</taxon>
        <taxon>Betaproteobacteria</taxon>
        <taxon>Burkholderiales</taxon>
        <taxon>Comamonadaceae</taxon>
        <taxon>Allofranklinella</taxon>
    </lineage>
</organism>
<proteinExistence type="predicted"/>
<feature type="transmembrane region" description="Helical" evidence="6">
    <location>
        <begin position="144"/>
        <end position="165"/>
    </location>
</feature>
<dbReference type="GO" id="GO:0005886">
    <property type="term" value="C:plasma membrane"/>
    <property type="evidence" value="ECO:0007669"/>
    <property type="project" value="UniProtKB-SubCell"/>
</dbReference>
<feature type="transmembrane region" description="Helical" evidence="6">
    <location>
        <begin position="85"/>
        <end position="107"/>
    </location>
</feature>
<gene>
    <name evidence="8" type="ORF">EBQ24_03385</name>
</gene>
<feature type="transmembrane region" description="Helical" evidence="6">
    <location>
        <begin position="323"/>
        <end position="341"/>
    </location>
</feature>
<feature type="transmembrane region" description="Helical" evidence="6">
    <location>
        <begin position="293"/>
        <end position="311"/>
    </location>
</feature>
<keyword evidence="4 6" id="KW-1133">Transmembrane helix</keyword>
<evidence type="ECO:0000256" key="3">
    <source>
        <dbReference type="ARBA" id="ARBA00022692"/>
    </source>
</evidence>
<feature type="transmembrane region" description="Helical" evidence="6">
    <location>
        <begin position="347"/>
        <end position="363"/>
    </location>
</feature>
<keyword evidence="5 6" id="KW-0472">Membrane</keyword>
<dbReference type="AlphaFoldDB" id="A0A3M6R6D3"/>
<evidence type="ECO:0000313" key="9">
    <source>
        <dbReference type="Proteomes" id="UP000281171"/>
    </source>
</evidence>
<feature type="transmembrane region" description="Helical" evidence="6">
    <location>
        <begin position="12"/>
        <end position="35"/>
    </location>
</feature>
<dbReference type="Pfam" id="PF07690">
    <property type="entry name" value="MFS_1"/>
    <property type="match status" value="1"/>
</dbReference>
<dbReference type="GO" id="GO:0022857">
    <property type="term" value="F:transmembrane transporter activity"/>
    <property type="evidence" value="ECO:0007669"/>
    <property type="project" value="InterPro"/>
</dbReference>
<evidence type="ECO:0000256" key="1">
    <source>
        <dbReference type="ARBA" id="ARBA00004651"/>
    </source>
</evidence>
<dbReference type="SUPFAM" id="SSF103473">
    <property type="entry name" value="MFS general substrate transporter"/>
    <property type="match status" value="1"/>
</dbReference>
<dbReference type="Gene3D" id="1.20.1250.20">
    <property type="entry name" value="MFS general substrate transporter like domains"/>
    <property type="match status" value="1"/>
</dbReference>
<keyword evidence="2" id="KW-1003">Cell membrane</keyword>
<dbReference type="InterPro" id="IPR050189">
    <property type="entry name" value="MFS_Efflux_Transporters"/>
</dbReference>
<comment type="caution">
    <text evidence="8">The sequence shown here is derived from an EMBL/GenBank/DDBJ whole genome shotgun (WGS) entry which is preliminary data.</text>
</comment>
<name>A0A3M6R6D3_9BURK</name>
<feature type="transmembrane region" description="Helical" evidence="6">
    <location>
        <begin position="171"/>
        <end position="191"/>
    </location>
</feature>
<dbReference type="InterPro" id="IPR020846">
    <property type="entry name" value="MFS_dom"/>
</dbReference>
<dbReference type="EMBL" id="RDQK01000006">
    <property type="protein sequence ID" value="RMX10941.1"/>
    <property type="molecule type" value="Genomic_DNA"/>
</dbReference>
<evidence type="ECO:0000256" key="2">
    <source>
        <dbReference type="ARBA" id="ARBA00022475"/>
    </source>
</evidence>
<evidence type="ECO:0000259" key="7">
    <source>
        <dbReference type="PROSITE" id="PS50850"/>
    </source>
</evidence>
<dbReference type="InterPro" id="IPR036259">
    <property type="entry name" value="MFS_trans_sf"/>
</dbReference>
<keyword evidence="3 6" id="KW-0812">Transmembrane</keyword>
<feature type="transmembrane region" description="Helical" evidence="6">
    <location>
        <begin position="375"/>
        <end position="394"/>
    </location>
</feature>
<dbReference type="PROSITE" id="PS50850">
    <property type="entry name" value="MFS"/>
    <property type="match status" value="1"/>
</dbReference>
<evidence type="ECO:0000256" key="6">
    <source>
        <dbReference type="SAM" id="Phobius"/>
    </source>
</evidence>
<accession>A0A3M6R6D3</accession>
<dbReference type="Proteomes" id="UP000281171">
    <property type="component" value="Unassembled WGS sequence"/>
</dbReference>
<dbReference type="InterPro" id="IPR011701">
    <property type="entry name" value="MFS"/>
</dbReference>
<comment type="subcellular location">
    <subcellularLocation>
        <location evidence="1">Cell membrane</location>
        <topology evidence="1">Multi-pass membrane protein</topology>
    </subcellularLocation>
</comment>
<evidence type="ECO:0000313" key="8">
    <source>
        <dbReference type="EMBL" id="RMX10941.1"/>
    </source>
</evidence>
<dbReference type="PANTHER" id="PTHR43124:SF3">
    <property type="entry name" value="CHLORAMPHENICOL EFFLUX PUMP RV0191"/>
    <property type="match status" value="1"/>
</dbReference>
<evidence type="ECO:0000256" key="5">
    <source>
        <dbReference type="ARBA" id="ARBA00023136"/>
    </source>
</evidence>
<feature type="transmembrane region" description="Helical" evidence="6">
    <location>
        <begin position="55"/>
        <end position="73"/>
    </location>
</feature>
<protein>
    <submittedName>
        <fullName evidence="8">MFS transporter</fullName>
    </submittedName>
</protein>
<feature type="transmembrane region" description="Helical" evidence="6">
    <location>
        <begin position="251"/>
        <end position="273"/>
    </location>
</feature>
<dbReference type="PANTHER" id="PTHR43124">
    <property type="entry name" value="PURINE EFFLUX PUMP PBUE"/>
    <property type="match status" value="1"/>
</dbReference>
<feature type="transmembrane region" description="Helical" evidence="6">
    <location>
        <begin position="113"/>
        <end position="132"/>
    </location>
</feature>
<evidence type="ECO:0000256" key="4">
    <source>
        <dbReference type="ARBA" id="ARBA00022989"/>
    </source>
</evidence>
<dbReference type="RefSeq" id="WP_122247688.1">
    <property type="nucleotide sequence ID" value="NZ_RDQK01000006.1"/>
</dbReference>
<feature type="domain" description="Major facilitator superfamily (MFS) profile" evidence="7">
    <location>
        <begin position="17"/>
        <end position="444"/>
    </location>
</feature>
<reference evidence="8 9" key="1">
    <citation type="submission" date="2018-10" db="EMBL/GenBank/DDBJ databases">
        <title>Comamonadaceae CDC group NO-1 genome sequencing and assembly.</title>
        <authorList>
            <person name="Bernier A.-M."/>
            <person name="Bernard K."/>
        </authorList>
    </citation>
    <scope>NUCLEOTIDE SEQUENCE [LARGE SCALE GENOMIC DNA]</scope>
    <source>
        <strain evidence="8 9">NML180581</strain>
    </source>
</reference>